<name>A0A7J0CKM3_STRMI</name>
<evidence type="ECO:0000256" key="1">
    <source>
        <dbReference type="SAM" id="MobiDB-lite"/>
    </source>
</evidence>
<dbReference type="AlphaFoldDB" id="A0A7J0CKM3"/>
<feature type="region of interest" description="Disordered" evidence="1">
    <location>
        <begin position="1"/>
        <end position="65"/>
    </location>
</feature>
<protein>
    <submittedName>
        <fullName evidence="2">Uncharacterized protein</fullName>
    </submittedName>
</protein>
<feature type="region of interest" description="Disordered" evidence="1">
    <location>
        <begin position="197"/>
        <end position="218"/>
    </location>
</feature>
<comment type="caution">
    <text evidence="2">The sequence shown here is derived from an EMBL/GenBank/DDBJ whole genome shotgun (WGS) entry which is preliminary data.</text>
</comment>
<accession>A0A7J0CKM3</accession>
<evidence type="ECO:0000313" key="3">
    <source>
        <dbReference type="Proteomes" id="UP000498740"/>
    </source>
</evidence>
<organism evidence="2 3">
    <name type="scientific">Streptomyces microflavus</name>
    <name type="common">Streptomyces lipmanii</name>
    <dbReference type="NCBI Taxonomy" id="1919"/>
    <lineage>
        <taxon>Bacteria</taxon>
        <taxon>Bacillati</taxon>
        <taxon>Actinomycetota</taxon>
        <taxon>Actinomycetes</taxon>
        <taxon>Kitasatosporales</taxon>
        <taxon>Streptomycetaceae</taxon>
        <taxon>Streptomyces</taxon>
    </lineage>
</organism>
<evidence type="ECO:0000313" key="2">
    <source>
        <dbReference type="EMBL" id="GFN02315.1"/>
    </source>
</evidence>
<sequence length="218" mass="22984">MVPNAAIGSTPADSRGDLMPGRGTSPARGAPTSRQRPRHPPPCGKPPNLMSGDQLHTYEPTDLDDMSPLQALDAVTADVRGHRITVDSTGLFNATRHIGLLCHLAARMAADAEYQLSPNIADLPPAEHLGASAGHLGQAVAHYTQALAPLLVLTTTAQDTPRQKLDSLDHHNRLRSHLDAAGRALAAARTVLAVPQPLTAPSRPAPAPLRSSAVRRRA</sequence>
<gene>
    <name evidence="2" type="ORF">Smic_08710</name>
</gene>
<reference evidence="2 3" key="1">
    <citation type="submission" date="2020-05" db="EMBL/GenBank/DDBJ databases">
        <title>Whole genome shotgun sequence of Streptomyces microflavus NBRC 13062.</title>
        <authorList>
            <person name="Komaki H."/>
            <person name="Tamura T."/>
        </authorList>
    </citation>
    <scope>NUCLEOTIDE SEQUENCE [LARGE SCALE GENOMIC DNA]</scope>
    <source>
        <strain evidence="2 3">NBRC 13062</strain>
    </source>
</reference>
<dbReference type="EMBL" id="BLWD01000001">
    <property type="protein sequence ID" value="GFN02315.1"/>
    <property type="molecule type" value="Genomic_DNA"/>
</dbReference>
<dbReference type="Proteomes" id="UP000498740">
    <property type="component" value="Unassembled WGS sequence"/>
</dbReference>
<proteinExistence type="predicted"/>
<feature type="compositionally biased region" description="Low complexity" evidence="1">
    <location>
        <begin position="197"/>
        <end position="212"/>
    </location>
</feature>